<evidence type="ECO:0000313" key="4">
    <source>
        <dbReference type="EMBL" id="MBU8546796.1"/>
    </source>
</evidence>
<keyword evidence="2" id="KW-0012">Acyltransferase</keyword>
<organism evidence="4 5">
    <name type="scientific">Falsiroseomonas oleicola</name>
    <dbReference type="NCBI Taxonomy" id="2801474"/>
    <lineage>
        <taxon>Bacteria</taxon>
        <taxon>Pseudomonadati</taxon>
        <taxon>Pseudomonadota</taxon>
        <taxon>Alphaproteobacteria</taxon>
        <taxon>Acetobacterales</taxon>
        <taxon>Roseomonadaceae</taxon>
        <taxon>Falsiroseomonas</taxon>
    </lineage>
</organism>
<keyword evidence="5" id="KW-1185">Reference proteome</keyword>
<evidence type="ECO:0000256" key="2">
    <source>
        <dbReference type="ARBA" id="ARBA00023315"/>
    </source>
</evidence>
<keyword evidence="1" id="KW-0808">Transferase</keyword>
<evidence type="ECO:0000259" key="3">
    <source>
        <dbReference type="PROSITE" id="PS51186"/>
    </source>
</evidence>
<protein>
    <submittedName>
        <fullName evidence="4">GNAT family N-acetyltransferase</fullName>
    </submittedName>
</protein>
<dbReference type="InterPro" id="IPR000182">
    <property type="entry name" value="GNAT_dom"/>
</dbReference>
<dbReference type="PANTHER" id="PTHR43877">
    <property type="entry name" value="AMINOALKYLPHOSPHONATE N-ACETYLTRANSFERASE-RELATED-RELATED"/>
    <property type="match status" value="1"/>
</dbReference>
<dbReference type="InterPro" id="IPR050832">
    <property type="entry name" value="Bact_Acetyltransf"/>
</dbReference>
<evidence type="ECO:0000256" key="1">
    <source>
        <dbReference type="ARBA" id="ARBA00022679"/>
    </source>
</evidence>
<sequence>MIALRPPVSGDVPQMRGLLDQLGYPVTESDLRARLAALAPEDLVLVAEQEARLLGVIALHRASILHIGPVARIMTLVVDEAARSGGVGRLLLEAGAAWARQAGCHTLELTSGKQRLRAHAFYEGLGFTASGLRLHRAL</sequence>
<proteinExistence type="predicted"/>
<dbReference type="PROSITE" id="PS51186">
    <property type="entry name" value="GNAT"/>
    <property type="match status" value="1"/>
</dbReference>
<comment type="caution">
    <text evidence="4">The sequence shown here is derived from an EMBL/GenBank/DDBJ whole genome shotgun (WGS) entry which is preliminary data.</text>
</comment>
<gene>
    <name evidence="4" type="ORF">JJQ90_23960</name>
</gene>
<feature type="domain" description="N-acetyltransferase" evidence="3">
    <location>
        <begin position="2"/>
        <end position="138"/>
    </location>
</feature>
<dbReference type="EMBL" id="JAERQM010000009">
    <property type="protein sequence ID" value="MBU8546796.1"/>
    <property type="molecule type" value="Genomic_DNA"/>
</dbReference>
<accession>A0ABS6HDJ0</accession>
<dbReference type="RefSeq" id="WP_216878811.1">
    <property type="nucleotide sequence ID" value="NZ_JAERQM010000009.1"/>
</dbReference>
<name>A0ABS6HDJ0_9PROT</name>
<dbReference type="Pfam" id="PF00583">
    <property type="entry name" value="Acetyltransf_1"/>
    <property type="match status" value="1"/>
</dbReference>
<dbReference type="Proteomes" id="UP000689967">
    <property type="component" value="Unassembled WGS sequence"/>
</dbReference>
<reference evidence="4 5" key="1">
    <citation type="submission" date="2021-01" db="EMBL/GenBank/DDBJ databases">
        <title>Roseomonas sp. nov, a bacterium isolated from an oil production mixture in Yumen Oilfield.</title>
        <authorList>
            <person name="Wu D."/>
        </authorList>
    </citation>
    <scope>NUCLEOTIDE SEQUENCE [LARGE SCALE GENOMIC DNA]</scope>
    <source>
        <strain evidence="4 5">ROY-5-3</strain>
    </source>
</reference>
<dbReference type="CDD" id="cd04301">
    <property type="entry name" value="NAT_SF"/>
    <property type="match status" value="1"/>
</dbReference>
<evidence type="ECO:0000313" key="5">
    <source>
        <dbReference type="Proteomes" id="UP000689967"/>
    </source>
</evidence>